<reference evidence="2" key="1">
    <citation type="journal article" date="2021" name="PeerJ">
        <title>Extensive microbial diversity within the chicken gut microbiome revealed by metagenomics and culture.</title>
        <authorList>
            <person name="Gilroy R."/>
            <person name="Ravi A."/>
            <person name="Getino M."/>
            <person name="Pursley I."/>
            <person name="Horton D.L."/>
            <person name="Alikhan N.F."/>
            <person name="Baker D."/>
            <person name="Gharbi K."/>
            <person name="Hall N."/>
            <person name="Watson M."/>
            <person name="Adriaenssens E.M."/>
            <person name="Foster-Nyarko E."/>
            <person name="Jarju S."/>
            <person name="Secka A."/>
            <person name="Antonio M."/>
            <person name="Oren A."/>
            <person name="Chaudhuri R.R."/>
            <person name="La Ragione R."/>
            <person name="Hildebrand F."/>
            <person name="Pallen M.J."/>
        </authorList>
    </citation>
    <scope>NUCLEOTIDE SEQUENCE</scope>
    <source>
        <strain evidence="2">3204</strain>
    </source>
</reference>
<evidence type="ECO:0000259" key="1">
    <source>
        <dbReference type="Pfam" id="PF13460"/>
    </source>
</evidence>
<dbReference type="PANTHER" id="PTHR43355">
    <property type="entry name" value="FLAVIN REDUCTASE (NADPH)"/>
    <property type="match status" value="1"/>
</dbReference>
<name>A0A9D1ZMS2_9LACO</name>
<dbReference type="SUPFAM" id="SSF51735">
    <property type="entry name" value="NAD(P)-binding Rossmann-fold domains"/>
    <property type="match status" value="1"/>
</dbReference>
<sequence>MKFIIIGAYGKSGRELVSAAEKNGHEVLAVAHKKHDDIQFKNVLIKSSIDLTKEDIAGYDIIIDAISAWTPETFPIHTQTAIHIAHLIKGTKTRYIKIGGAGTMYIDSEHTRMLRDWSDYPKANLPLADALINNLNCIRSYSDIAWTYVTPAFNYDPEGIYTGQYRINEEDMELANLLKSQISYKDMAKAIIDLAEQQRYIRQRIIVFN</sequence>
<dbReference type="InterPro" id="IPR051606">
    <property type="entry name" value="Polyketide_Oxido-like"/>
</dbReference>
<comment type="caution">
    <text evidence="2">The sequence shown here is derived from an EMBL/GenBank/DDBJ whole genome shotgun (WGS) entry which is preliminary data.</text>
</comment>
<organism evidence="2 3">
    <name type="scientific">Candidatus Companilactobacillus pullicola</name>
    <dbReference type="NCBI Taxonomy" id="2838523"/>
    <lineage>
        <taxon>Bacteria</taxon>
        <taxon>Bacillati</taxon>
        <taxon>Bacillota</taxon>
        <taxon>Bacilli</taxon>
        <taxon>Lactobacillales</taxon>
        <taxon>Lactobacillaceae</taxon>
        <taxon>Companilactobacillus</taxon>
    </lineage>
</organism>
<dbReference type="Gene3D" id="3.40.50.720">
    <property type="entry name" value="NAD(P)-binding Rossmann-like Domain"/>
    <property type="match status" value="1"/>
</dbReference>
<dbReference type="EMBL" id="DXCM01000035">
    <property type="protein sequence ID" value="HIY92479.1"/>
    <property type="molecule type" value="Genomic_DNA"/>
</dbReference>
<dbReference type="PANTHER" id="PTHR43355:SF2">
    <property type="entry name" value="FLAVIN REDUCTASE (NADPH)"/>
    <property type="match status" value="1"/>
</dbReference>
<proteinExistence type="predicted"/>
<accession>A0A9D1ZMS2</accession>
<evidence type="ECO:0000313" key="2">
    <source>
        <dbReference type="EMBL" id="HIY92479.1"/>
    </source>
</evidence>
<dbReference type="Pfam" id="PF13460">
    <property type="entry name" value="NAD_binding_10"/>
    <property type="match status" value="1"/>
</dbReference>
<evidence type="ECO:0000313" key="3">
    <source>
        <dbReference type="Proteomes" id="UP000824013"/>
    </source>
</evidence>
<dbReference type="AlphaFoldDB" id="A0A9D1ZMS2"/>
<dbReference type="GO" id="GO:0016646">
    <property type="term" value="F:oxidoreductase activity, acting on the CH-NH group of donors, NAD or NADP as acceptor"/>
    <property type="evidence" value="ECO:0007669"/>
    <property type="project" value="TreeGrafter"/>
</dbReference>
<dbReference type="InterPro" id="IPR016040">
    <property type="entry name" value="NAD(P)-bd_dom"/>
</dbReference>
<dbReference type="InterPro" id="IPR036291">
    <property type="entry name" value="NAD(P)-bd_dom_sf"/>
</dbReference>
<reference evidence="2" key="2">
    <citation type="submission" date="2021-04" db="EMBL/GenBank/DDBJ databases">
        <authorList>
            <person name="Gilroy R."/>
        </authorList>
    </citation>
    <scope>NUCLEOTIDE SEQUENCE</scope>
    <source>
        <strain evidence="2">3204</strain>
    </source>
</reference>
<dbReference type="Proteomes" id="UP000824013">
    <property type="component" value="Unassembled WGS sequence"/>
</dbReference>
<gene>
    <name evidence="2" type="ORF">H9820_05985</name>
</gene>
<protein>
    <submittedName>
        <fullName evidence="2">NAD(P)H-binding protein</fullName>
    </submittedName>
</protein>
<feature type="domain" description="NAD(P)-binding" evidence="1">
    <location>
        <begin position="7"/>
        <end position="197"/>
    </location>
</feature>